<evidence type="ECO:0000313" key="4">
    <source>
        <dbReference type="EMBL" id="HJC15851.1"/>
    </source>
</evidence>
<reference evidence="4" key="2">
    <citation type="submission" date="2021-04" db="EMBL/GenBank/DDBJ databases">
        <authorList>
            <person name="Gilroy R."/>
        </authorList>
    </citation>
    <scope>NUCLEOTIDE SEQUENCE</scope>
    <source>
        <strain evidence="4">CHK185-5351</strain>
    </source>
</reference>
<dbReference type="GO" id="GO:0046872">
    <property type="term" value="F:metal ion binding"/>
    <property type="evidence" value="ECO:0007669"/>
    <property type="project" value="InterPro"/>
</dbReference>
<dbReference type="PANTHER" id="PTHR11496">
    <property type="entry name" value="ALCOHOL DEHYDROGENASE"/>
    <property type="match status" value="1"/>
</dbReference>
<dbReference type="InterPro" id="IPR001670">
    <property type="entry name" value="ADH_Fe/GldA"/>
</dbReference>
<dbReference type="Proteomes" id="UP000823849">
    <property type="component" value="Unassembled WGS sequence"/>
</dbReference>
<sequence length="382" mass="42036">MNSYYNPVKTMESAGVFLQLPEVIKSMGSEKTRVLVIAWCEDVFAHEVFQKMGDYSVEKLVFTESNPTVEQLFQVYLETKEFSPEVVVAVGGGSIMDVAKSLCCMYEKEIADEDELRILIQEKKFGPPAVRWIGVPTTAGTGSEVTCWATIWDPKKDAKRSLENHDNYAYAALVDSDLTKNIPLKLAVSSALDAAAHAVESYWAKGTNLVSRAMALQAVSTIMENMGELLSGKAEAHEAMAQGSMLAGMAFSNTKTTACHSISYPLTMHYGIPHGVAVSMLLAPVLKMNAPVVDGMEELFHALHIKDAETLRKYIGYCLKQSGHPNSLKEWGVKREELSHLAELGMTKGRADNNPVELTQEKVLGILESIYEEANEAYRSAI</sequence>
<dbReference type="SUPFAM" id="SSF56796">
    <property type="entry name" value="Dehydroquinate synthase-like"/>
    <property type="match status" value="1"/>
</dbReference>
<reference evidence="4" key="1">
    <citation type="journal article" date="2021" name="PeerJ">
        <title>Extensive microbial diversity within the chicken gut microbiome revealed by metagenomics and culture.</title>
        <authorList>
            <person name="Gilroy R."/>
            <person name="Ravi A."/>
            <person name="Getino M."/>
            <person name="Pursley I."/>
            <person name="Horton D.L."/>
            <person name="Alikhan N.F."/>
            <person name="Baker D."/>
            <person name="Gharbi K."/>
            <person name="Hall N."/>
            <person name="Watson M."/>
            <person name="Adriaenssens E.M."/>
            <person name="Foster-Nyarko E."/>
            <person name="Jarju S."/>
            <person name="Secka A."/>
            <person name="Antonio M."/>
            <person name="Oren A."/>
            <person name="Chaudhuri R.R."/>
            <person name="La Ragione R."/>
            <person name="Hildebrand F."/>
            <person name="Pallen M.J."/>
        </authorList>
    </citation>
    <scope>NUCLEOTIDE SEQUENCE</scope>
    <source>
        <strain evidence="4">CHK185-5351</strain>
    </source>
</reference>
<evidence type="ECO:0000313" key="5">
    <source>
        <dbReference type="Proteomes" id="UP000823849"/>
    </source>
</evidence>
<dbReference type="InterPro" id="IPR039697">
    <property type="entry name" value="Alcohol_dehydrogenase_Fe"/>
</dbReference>
<name>A0A9D2SMC0_9FIRM</name>
<feature type="domain" description="Fe-containing alcohol dehydrogenase-like C-terminal" evidence="3">
    <location>
        <begin position="188"/>
        <end position="371"/>
    </location>
</feature>
<dbReference type="GO" id="GO:0004022">
    <property type="term" value="F:alcohol dehydrogenase (NAD+) activity"/>
    <property type="evidence" value="ECO:0007669"/>
    <property type="project" value="TreeGrafter"/>
</dbReference>
<dbReference type="InterPro" id="IPR056798">
    <property type="entry name" value="ADH_Fe_C"/>
</dbReference>
<comment type="caution">
    <text evidence="4">The sequence shown here is derived from an EMBL/GenBank/DDBJ whole genome shotgun (WGS) entry which is preliminary data.</text>
</comment>
<dbReference type="Pfam" id="PF00465">
    <property type="entry name" value="Fe-ADH"/>
    <property type="match status" value="1"/>
</dbReference>
<keyword evidence="1" id="KW-0560">Oxidoreductase</keyword>
<dbReference type="CDD" id="cd08182">
    <property type="entry name" value="HEPD"/>
    <property type="match status" value="1"/>
</dbReference>
<dbReference type="AlphaFoldDB" id="A0A9D2SMC0"/>
<protein>
    <submittedName>
        <fullName evidence="4">Phosphonoacetaldehyde reductase</fullName>
    </submittedName>
</protein>
<evidence type="ECO:0000259" key="3">
    <source>
        <dbReference type="Pfam" id="PF25137"/>
    </source>
</evidence>
<dbReference type="Gene3D" id="1.20.1090.10">
    <property type="entry name" value="Dehydroquinate synthase-like - alpha domain"/>
    <property type="match status" value="1"/>
</dbReference>
<dbReference type="InterPro" id="IPR035873">
    <property type="entry name" value="PhpC"/>
</dbReference>
<dbReference type="Pfam" id="PF25137">
    <property type="entry name" value="ADH_Fe_C"/>
    <property type="match status" value="1"/>
</dbReference>
<dbReference type="PANTHER" id="PTHR11496:SF103">
    <property type="entry name" value="DEHYDROGENASE, PUTATIVE-RELATED"/>
    <property type="match status" value="1"/>
</dbReference>
<accession>A0A9D2SMC0</accession>
<dbReference type="Gene3D" id="3.40.50.1970">
    <property type="match status" value="1"/>
</dbReference>
<evidence type="ECO:0000256" key="1">
    <source>
        <dbReference type="ARBA" id="ARBA00023002"/>
    </source>
</evidence>
<dbReference type="EMBL" id="DWWU01000036">
    <property type="protein sequence ID" value="HJC15851.1"/>
    <property type="molecule type" value="Genomic_DNA"/>
</dbReference>
<proteinExistence type="predicted"/>
<organism evidence="4 5">
    <name type="scientific">Candidatus Fusicatenibacter intestinigallinarum</name>
    <dbReference type="NCBI Taxonomy" id="2838598"/>
    <lineage>
        <taxon>Bacteria</taxon>
        <taxon>Bacillati</taxon>
        <taxon>Bacillota</taxon>
        <taxon>Clostridia</taxon>
        <taxon>Lachnospirales</taxon>
        <taxon>Lachnospiraceae</taxon>
        <taxon>Fusicatenibacter</taxon>
    </lineage>
</organism>
<feature type="domain" description="Alcohol dehydrogenase iron-type/glycerol dehydrogenase GldA" evidence="2">
    <location>
        <begin position="7"/>
        <end position="175"/>
    </location>
</feature>
<gene>
    <name evidence="4" type="ORF">H9705_08520</name>
</gene>
<dbReference type="GO" id="GO:0017000">
    <property type="term" value="P:antibiotic biosynthetic process"/>
    <property type="evidence" value="ECO:0007669"/>
    <property type="project" value="InterPro"/>
</dbReference>
<evidence type="ECO:0000259" key="2">
    <source>
        <dbReference type="Pfam" id="PF00465"/>
    </source>
</evidence>